<dbReference type="PATRIC" id="fig|1408254.3.peg.1420"/>
<dbReference type="GO" id="GO:0008237">
    <property type="term" value="F:metallopeptidase activity"/>
    <property type="evidence" value="ECO:0007669"/>
    <property type="project" value="UniProtKB-KW"/>
</dbReference>
<dbReference type="InterPro" id="IPR001405">
    <property type="entry name" value="UPF0758"/>
</dbReference>
<dbReference type="OrthoDB" id="2468749at2"/>
<dbReference type="HOGENOM" id="CLU_1352487_0_0_9"/>
<dbReference type="RefSeq" id="WP_023555454.1">
    <property type="nucleotide sequence ID" value="NZ_KI629787.1"/>
</dbReference>
<accession>V6MAZ4</accession>
<organism evidence="4 5">
    <name type="scientific">Brevibacillus panacihumi W25</name>
    <dbReference type="NCBI Taxonomy" id="1408254"/>
    <lineage>
        <taxon>Bacteria</taxon>
        <taxon>Bacillati</taxon>
        <taxon>Bacillota</taxon>
        <taxon>Bacilli</taxon>
        <taxon>Bacillales</taxon>
        <taxon>Paenibacillaceae</taxon>
        <taxon>Brevibacillus</taxon>
    </lineage>
</organism>
<dbReference type="PANTHER" id="PTHR30471">
    <property type="entry name" value="DNA REPAIR PROTEIN RADC"/>
    <property type="match status" value="1"/>
</dbReference>
<dbReference type="STRING" id="1408254.T458_07165"/>
<evidence type="ECO:0000256" key="2">
    <source>
        <dbReference type="ARBA" id="ARBA00023049"/>
    </source>
</evidence>
<dbReference type="PANTHER" id="PTHR30471:SF3">
    <property type="entry name" value="UPF0758 PROTEIN YEES-RELATED"/>
    <property type="match status" value="1"/>
</dbReference>
<dbReference type="Proteomes" id="UP000017973">
    <property type="component" value="Unassembled WGS sequence"/>
</dbReference>
<feature type="domain" description="RadC-like JAB" evidence="3">
    <location>
        <begin position="82"/>
        <end position="201"/>
    </location>
</feature>
<sequence length="202" mass="22885">MINQPFTSKPHHQHILKEAQLVDAFHTLMTQVSLPQQLTTLSDEDIQRIVGSNATATKQLRATLHLAHLLAVPQKRQHVTVRHPRDIVQYCRDNIAICGERNTFLIGLNTKNMITTTEHIPEETMQRLTTYQRAVFRHLIIHKCASGILVHMLGANDINPSQQEISLVKKVVDAGDTVGISILDLIEATKTDYLSYKERGWL</sequence>
<name>V6MAZ4_9BACL</name>
<reference evidence="4 5" key="1">
    <citation type="journal article" date="2014" name="Genome Announc.">
        <title>Draft Genome Sequence of Brevibacillus panacihumi Strain W25, a Halotolerant Hydrocarbon-Degrading Bacterium.</title>
        <authorList>
            <person name="Wang X."/>
            <person name="Jin D."/>
            <person name="Zhou L."/>
            <person name="Wu L."/>
            <person name="An W."/>
            <person name="Chen Y."/>
            <person name="Zhao L."/>
        </authorList>
    </citation>
    <scope>NUCLEOTIDE SEQUENCE [LARGE SCALE GENOMIC DNA]</scope>
    <source>
        <strain evidence="4 5">W25</strain>
    </source>
</reference>
<dbReference type="eggNOG" id="COG2003">
    <property type="taxonomic scope" value="Bacteria"/>
</dbReference>
<dbReference type="InterPro" id="IPR025657">
    <property type="entry name" value="RadC_JAB"/>
</dbReference>
<comment type="similarity">
    <text evidence="1">Belongs to the UPF0758 family.</text>
</comment>
<dbReference type="AlphaFoldDB" id="V6MAZ4"/>
<evidence type="ECO:0000256" key="1">
    <source>
        <dbReference type="ARBA" id="ARBA00010243"/>
    </source>
</evidence>
<proteinExistence type="inferred from homology"/>
<dbReference type="Gene3D" id="3.40.140.10">
    <property type="entry name" value="Cytidine Deaminase, domain 2"/>
    <property type="match status" value="1"/>
</dbReference>
<keyword evidence="2" id="KW-0482">Metalloprotease</keyword>
<dbReference type="EMBL" id="AYJU01000003">
    <property type="protein sequence ID" value="EST55699.1"/>
    <property type="molecule type" value="Genomic_DNA"/>
</dbReference>
<comment type="caution">
    <text evidence="4">The sequence shown here is derived from an EMBL/GenBank/DDBJ whole genome shotgun (WGS) entry which is preliminary data.</text>
</comment>
<protein>
    <recommendedName>
        <fullName evidence="3">RadC-like JAB domain-containing protein</fullName>
    </recommendedName>
</protein>
<keyword evidence="2" id="KW-0645">Protease</keyword>
<evidence type="ECO:0000313" key="4">
    <source>
        <dbReference type="EMBL" id="EST55699.1"/>
    </source>
</evidence>
<dbReference type="Pfam" id="PF04002">
    <property type="entry name" value="RadC"/>
    <property type="match status" value="1"/>
</dbReference>
<keyword evidence="2" id="KW-0378">Hydrolase</keyword>
<gene>
    <name evidence="4" type="ORF">T458_07165</name>
</gene>
<evidence type="ECO:0000259" key="3">
    <source>
        <dbReference type="Pfam" id="PF04002"/>
    </source>
</evidence>
<evidence type="ECO:0000313" key="5">
    <source>
        <dbReference type="Proteomes" id="UP000017973"/>
    </source>
</evidence>
<keyword evidence="5" id="KW-1185">Reference proteome</keyword>